<sequence length="65" mass="7497">MRLNVGRKAIPDRWHDDAPQNGNASDQQINPEQNAKRHRKIEKHGSLRLVLEKKKPAGRRAFAVF</sequence>
<proteinExistence type="predicted"/>
<feature type="compositionally biased region" description="Basic and acidic residues" evidence="1">
    <location>
        <begin position="9"/>
        <end position="18"/>
    </location>
</feature>
<evidence type="ECO:0000256" key="1">
    <source>
        <dbReference type="SAM" id="MobiDB-lite"/>
    </source>
</evidence>
<protein>
    <submittedName>
        <fullName evidence="2">Uncharacterized protein</fullName>
    </submittedName>
</protein>
<reference evidence="2" key="1">
    <citation type="submission" date="2016-02" db="EMBL/GenBank/DDBJ databases">
        <title>Genomic sequences of Ochrobactrum anthropi.</title>
        <authorList>
            <person name="Chudasama K.S."/>
            <person name="Thaker V.S."/>
        </authorList>
    </citation>
    <scope>NUCLEOTIDE SEQUENCE [LARGE SCALE GENOMIC DNA]</scope>
    <source>
        <strain evidence="2">SUBG007</strain>
    </source>
</reference>
<feature type="region of interest" description="Disordered" evidence="1">
    <location>
        <begin position="1"/>
        <end position="43"/>
    </location>
</feature>
<feature type="compositionally biased region" description="Polar residues" evidence="1">
    <location>
        <begin position="20"/>
        <end position="33"/>
    </location>
</feature>
<evidence type="ECO:0000313" key="2">
    <source>
        <dbReference type="EMBL" id="KYB44939.1"/>
    </source>
</evidence>
<gene>
    <name evidence="2" type="ORF">AB664_02095</name>
</gene>
<name>A0A656Z2P9_BRUAN</name>
<organism evidence="2">
    <name type="scientific">Brucella anthropi</name>
    <name type="common">Ochrobactrum anthropi</name>
    <dbReference type="NCBI Taxonomy" id="529"/>
    <lineage>
        <taxon>Bacteria</taxon>
        <taxon>Pseudomonadati</taxon>
        <taxon>Pseudomonadota</taxon>
        <taxon>Alphaproteobacteria</taxon>
        <taxon>Hyphomicrobiales</taxon>
        <taxon>Brucellaceae</taxon>
        <taxon>Brucella/Ochrobactrum group</taxon>
        <taxon>Brucella</taxon>
    </lineage>
</organism>
<comment type="caution">
    <text evidence="2">The sequence shown here is derived from an EMBL/GenBank/DDBJ whole genome shotgun (WGS) entry which is preliminary data.</text>
</comment>
<accession>A0A656Z2P9</accession>
<dbReference type="AlphaFoldDB" id="A0A656Z2P9"/>
<dbReference type="EMBL" id="LUAY01007024">
    <property type="protein sequence ID" value="KYB44939.1"/>
    <property type="molecule type" value="Genomic_DNA"/>
</dbReference>